<proteinExistence type="predicted"/>
<dbReference type="AlphaFoldDB" id="A0A2T0W3Y3"/>
<accession>A0A2T0W3Y3</accession>
<organism evidence="3 4">
    <name type="scientific">Yoonia maritima</name>
    <dbReference type="NCBI Taxonomy" id="1435347"/>
    <lineage>
        <taxon>Bacteria</taxon>
        <taxon>Pseudomonadati</taxon>
        <taxon>Pseudomonadota</taxon>
        <taxon>Alphaproteobacteria</taxon>
        <taxon>Rhodobacterales</taxon>
        <taxon>Paracoccaceae</taxon>
        <taxon>Yoonia</taxon>
    </lineage>
</organism>
<dbReference type="OrthoDB" id="7362103at2"/>
<gene>
    <name evidence="3" type="ORF">CLV80_102363</name>
</gene>
<evidence type="ECO:0000259" key="2">
    <source>
        <dbReference type="Pfam" id="PF13778"/>
    </source>
</evidence>
<dbReference type="InterPro" id="IPR025232">
    <property type="entry name" value="DUF4174"/>
</dbReference>
<evidence type="ECO:0000313" key="3">
    <source>
        <dbReference type="EMBL" id="PRY79717.1"/>
    </source>
</evidence>
<name>A0A2T0W3Y3_9RHOB</name>
<feature type="domain" description="DUF4174" evidence="2">
    <location>
        <begin position="46"/>
        <end position="147"/>
    </location>
</feature>
<evidence type="ECO:0000256" key="1">
    <source>
        <dbReference type="ARBA" id="ARBA00022729"/>
    </source>
</evidence>
<dbReference type="RefSeq" id="WP_106355161.1">
    <property type="nucleotide sequence ID" value="NZ_PVTP01000002.1"/>
</dbReference>
<reference evidence="3 4" key="1">
    <citation type="submission" date="2018-03" db="EMBL/GenBank/DDBJ databases">
        <title>Genomic Encyclopedia of Archaeal and Bacterial Type Strains, Phase II (KMG-II): from individual species to whole genera.</title>
        <authorList>
            <person name="Goeker M."/>
        </authorList>
    </citation>
    <scope>NUCLEOTIDE SEQUENCE [LARGE SCALE GENOMIC DNA]</scope>
    <source>
        <strain evidence="3 4">DSM 101533</strain>
    </source>
</reference>
<evidence type="ECO:0000313" key="4">
    <source>
        <dbReference type="Proteomes" id="UP000238007"/>
    </source>
</evidence>
<protein>
    <submittedName>
        <fullName evidence="3">Uncharacterized protein DUF4174</fullName>
    </submittedName>
</protein>
<dbReference type="Proteomes" id="UP000238007">
    <property type="component" value="Unassembled WGS sequence"/>
</dbReference>
<sequence length="156" mass="17820">MKLLTHIGLTVLFIVFGHTLAAQEQTVLERWEADHTEIFDAHDVSLNELHWIARPLIVFADSPNDPRFQQQMDLLAAGLDDLAERDVIIITDTDPAARTSVRTTLRPRGYSMTLLGKDGRVALRKPTPWSVRELSRSIDKMPLRQQEVEDRRLLAQ</sequence>
<comment type="caution">
    <text evidence="3">The sequence shown here is derived from an EMBL/GenBank/DDBJ whole genome shotgun (WGS) entry which is preliminary data.</text>
</comment>
<dbReference type="Pfam" id="PF13778">
    <property type="entry name" value="DUF4174"/>
    <property type="match status" value="1"/>
</dbReference>
<dbReference type="EMBL" id="PVTP01000002">
    <property type="protein sequence ID" value="PRY79717.1"/>
    <property type="molecule type" value="Genomic_DNA"/>
</dbReference>
<keyword evidence="1" id="KW-0732">Signal</keyword>
<keyword evidence="4" id="KW-1185">Reference proteome</keyword>